<feature type="compositionally biased region" description="Polar residues" evidence="1">
    <location>
        <begin position="76"/>
        <end position="91"/>
    </location>
</feature>
<gene>
    <name evidence="2" type="ORF">ACFSUS_26790</name>
</gene>
<organism evidence="2 3">
    <name type="scientific">Spirosoma soli</name>
    <dbReference type="NCBI Taxonomy" id="1770529"/>
    <lineage>
        <taxon>Bacteria</taxon>
        <taxon>Pseudomonadati</taxon>
        <taxon>Bacteroidota</taxon>
        <taxon>Cytophagia</taxon>
        <taxon>Cytophagales</taxon>
        <taxon>Cytophagaceae</taxon>
        <taxon>Spirosoma</taxon>
    </lineage>
</organism>
<evidence type="ECO:0000256" key="1">
    <source>
        <dbReference type="SAM" id="MobiDB-lite"/>
    </source>
</evidence>
<feature type="compositionally biased region" description="Basic and acidic residues" evidence="1">
    <location>
        <begin position="36"/>
        <end position="45"/>
    </location>
</feature>
<reference evidence="3" key="1">
    <citation type="journal article" date="2019" name="Int. J. Syst. Evol. Microbiol.">
        <title>The Global Catalogue of Microorganisms (GCM) 10K type strain sequencing project: providing services to taxonomists for standard genome sequencing and annotation.</title>
        <authorList>
            <consortium name="The Broad Institute Genomics Platform"/>
            <consortium name="The Broad Institute Genome Sequencing Center for Infectious Disease"/>
            <person name="Wu L."/>
            <person name="Ma J."/>
        </authorList>
    </citation>
    <scope>NUCLEOTIDE SEQUENCE [LARGE SCALE GENOMIC DNA]</scope>
    <source>
        <strain evidence="3">KCTC 42805</strain>
    </source>
</reference>
<dbReference type="PANTHER" id="PTHR35792">
    <property type="entry name" value="GENERAL STRESS PROTEIN"/>
    <property type="match status" value="1"/>
</dbReference>
<name>A0ABW5MB27_9BACT</name>
<dbReference type="EMBL" id="JBHULN010000026">
    <property type="protein sequence ID" value="MFD2574270.1"/>
    <property type="molecule type" value="Genomic_DNA"/>
</dbReference>
<evidence type="ECO:0000313" key="3">
    <source>
        <dbReference type="Proteomes" id="UP001597469"/>
    </source>
</evidence>
<proteinExistence type="predicted"/>
<dbReference type="RefSeq" id="WP_381527790.1">
    <property type="nucleotide sequence ID" value="NZ_JBHULN010000026.1"/>
</dbReference>
<dbReference type="PANTHER" id="PTHR35792:SF2">
    <property type="entry name" value="GENERAL STRESS PROTEIN"/>
    <property type="match status" value="1"/>
</dbReference>
<keyword evidence="3" id="KW-1185">Reference proteome</keyword>
<dbReference type="InterPro" id="IPR052928">
    <property type="entry name" value="Desiccation-related_membrane"/>
</dbReference>
<protein>
    <submittedName>
        <fullName evidence="2">YtxH domain-containing protein</fullName>
    </submittedName>
</protein>
<sequence>MKGFLTGLATGLAVGYLTAPRSGKETRDQLSSTVDKQSKGLKDQWSKASEQVTNLVNDVKSRVSVSKSESNTSNTQTEGISNQYPSQTTTDIDPVIGRYNNELDYSADFSQSDIDRTGETIRL</sequence>
<comment type="caution">
    <text evidence="2">The sequence shown here is derived from an EMBL/GenBank/DDBJ whole genome shotgun (WGS) entry which is preliminary data.</text>
</comment>
<feature type="region of interest" description="Disordered" evidence="1">
    <location>
        <begin position="16"/>
        <end position="47"/>
    </location>
</feature>
<feature type="compositionally biased region" description="Low complexity" evidence="1">
    <location>
        <begin position="62"/>
        <end position="75"/>
    </location>
</feature>
<evidence type="ECO:0000313" key="2">
    <source>
        <dbReference type="EMBL" id="MFD2574270.1"/>
    </source>
</evidence>
<dbReference type="InterPro" id="IPR024623">
    <property type="entry name" value="YtxH"/>
</dbReference>
<dbReference type="Pfam" id="PF12732">
    <property type="entry name" value="YtxH"/>
    <property type="match status" value="1"/>
</dbReference>
<dbReference type="Proteomes" id="UP001597469">
    <property type="component" value="Unassembled WGS sequence"/>
</dbReference>
<accession>A0ABW5MB27</accession>
<feature type="region of interest" description="Disordered" evidence="1">
    <location>
        <begin position="59"/>
        <end position="95"/>
    </location>
</feature>